<evidence type="ECO:0000256" key="3">
    <source>
        <dbReference type="ARBA" id="ARBA00009677"/>
    </source>
</evidence>
<accession>A0ABR9CKS2</accession>
<keyword evidence="10" id="KW-1185">Reference proteome</keyword>
<evidence type="ECO:0000313" key="9">
    <source>
        <dbReference type="EMBL" id="MBD8891328.1"/>
    </source>
</evidence>
<name>A0ABR9CKS2_9HYPH</name>
<keyword evidence="9" id="KW-0969">Cilium</keyword>
<dbReference type="Pfam" id="PF22638">
    <property type="entry name" value="FlgK_D1"/>
    <property type="match status" value="1"/>
</dbReference>
<keyword evidence="9" id="KW-0966">Cell projection</keyword>
<dbReference type="Pfam" id="PF00460">
    <property type="entry name" value="Flg_bb_rod"/>
    <property type="match status" value="1"/>
</dbReference>
<gene>
    <name evidence="9" type="primary">flgK</name>
    <name evidence="9" type="ORF">IG616_07210</name>
</gene>
<dbReference type="PANTHER" id="PTHR30033">
    <property type="entry name" value="FLAGELLAR HOOK-ASSOCIATED PROTEIN 1"/>
    <property type="match status" value="1"/>
</dbReference>
<reference evidence="9 10" key="2">
    <citation type="journal article" date="2021" name="Int. J. Syst. Evol. Microbiol.">
        <title>Roseibium litorale sp. nov., isolated from a tidal flat sediment and proposal for the reclassification of Labrenzia polysiphoniae as Roseibium polysiphoniae comb. nov.</title>
        <authorList>
            <person name="Liu Y."/>
            <person name="Pei T."/>
            <person name="Du J."/>
            <person name="Chao M."/>
            <person name="Deng M.R."/>
            <person name="Zhu H."/>
        </authorList>
    </citation>
    <scope>NUCLEOTIDE SEQUENCE [LARGE SCALE GENOMIC DNA]</scope>
    <source>
        <strain evidence="9 10">4C16A</strain>
    </source>
</reference>
<dbReference type="PANTHER" id="PTHR30033:SF1">
    <property type="entry name" value="FLAGELLAR HOOK-ASSOCIATED PROTEIN 1"/>
    <property type="match status" value="1"/>
</dbReference>
<evidence type="ECO:0000259" key="8">
    <source>
        <dbReference type="Pfam" id="PF22638"/>
    </source>
</evidence>
<proteinExistence type="inferred from homology"/>
<keyword evidence="5" id="KW-0964">Secreted</keyword>
<dbReference type="Proteomes" id="UP000632063">
    <property type="component" value="Unassembled WGS sequence"/>
</dbReference>
<keyword evidence="9" id="KW-0282">Flagellum</keyword>
<protein>
    <recommendedName>
        <fullName evidence="4">Flagellar hook-associated protein 1</fullName>
    </recommendedName>
</protein>
<dbReference type="InterPro" id="IPR001444">
    <property type="entry name" value="Flag_bb_rod_N"/>
</dbReference>
<comment type="caution">
    <text evidence="9">The sequence shown here is derived from an EMBL/GenBank/DDBJ whole genome shotgun (WGS) entry which is preliminary data.</text>
</comment>
<reference evidence="10" key="1">
    <citation type="submission" date="2020-09" db="EMBL/GenBank/DDBJ databases">
        <title>The genome sequence of strain Labrenzia suaedae 4C16A.</title>
        <authorList>
            <person name="Liu Y."/>
        </authorList>
    </citation>
    <scope>NUCLEOTIDE SEQUENCE [LARGE SCALE GENOMIC DNA]</scope>
    <source>
        <strain evidence="10">4C16A</strain>
    </source>
</reference>
<dbReference type="InterPro" id="IPR053927">
    <property type="entry name" value="FlgK_helical"/>
</dbReference>
<evidence type="ECO:0000259" key="7">
    <source>
        <dbReference type="Pfam" id="PF00460"/>
    </source>
</evidence>
<dbReference type="EMBL" id="JACYXI010000003">
    <property type="protein sequence ID" value="MBD8891328.1"/>
    <property type="molecule type" value="Genomic_DNA"/>
</dbReference>
<sequence length="461" mass="47179">MTSLSAAAKIASSSLAATQVQMSVTASNIANADTEGYTKKSATTSALTSAGTGSGVSVGDISSGVSTLLMKQLTSATSETAAAEKTADYLDQLQSAMGSTTSSDDTGTSLANMLANVETAVSDLAGTPESTSLAYSTLSALETLRNELNDLSSTIQDLRSNADSDIATSVDAANAAIEAIDALNDQIVAAKASGASTGDLEDQRNTALAELSQYLGVTSFLGSDGSIKVYTTSGQVLVDSTAHSLSFDETTTITASQSYDGTSSGLSGITVDGNDITDSISTGTIGSLLELRDETLPAAQDMLDELSEALITTLNAVIPDLLTGTSASDIAVNQDMLSDPSTLLSGSSGTAAETAEALLDALQGETSFDKAGSLSARQEDFASYATDILSLIVSQSNAADKALELAQTELTTVTDTISSTYGVNVDEETVRLTELEQLYSVSSQILSILKEMFEDLLAAVQ</sequence>
<organism evidence="9 10">
    <name type="scientific">Roseibium litorale</name>
    <dbReference type="NCBI Taxonomy" id="2803841"/>
    <lineage>
        <taxon>Bacteria</taxon>
        <taxon>Pseudomonadati</taxon>
        <taxon>Pseudomonadota</taxon>
        <taxon>Alphaproteobacteria</taxon>
        <taxon>Hyphomicrobiales</taxon>
        <taxon>Stappiaceae</taxon>
        <taxon>Roseibium</taxon>
    </lineage>
</organism>
<evidence type="ECO:0000256" key="5">
    <source>
        <dbReference type="ARBA" id="ARBA00022525"/>
    </source>
</evidence>
<dbReference type="SUPFAM" id="SSF64518">
    <property type="entry name" value="Phase 1 flagellin"/>
    <property type="match status" value="1"/>
</dbReference>
<keyword evidence="6" id="KW-0975">Bacterial flagellum</keyword>
<feature type="domain" description="Flagellar hook-associated protein FlgK helical" evidence="8">
    <location>
        <begin position="104"/>
        <end position="317"/>
    </location>
</feature>
<comment type="similarity">
    <text evidence="3">Belongs to the flagella basal body rod proteins family.</text>
</comment>
<dbReference type="RefSeq" id="WP_192147459.1">
    <property type="nucleotide sequence ID" value="NZ_JACYXI010000003.1"/>
</dbReference>
<comment type="subcellular location">
    <subcellularLocation>
        <location evidence="1">Bacterial flagellum basal body</location>
    </subcellularLocation>
    <subcellularLocation>
        <location evidence="2">Secreted</location>
    </subcellularLocation>
</comment>
<evidence type="ECO:0000313" key="10">
    <source>
        <dbReference type="Proteomes" id="UP000632063"/>
    </source>
</evidence>
<dbReference type="NCBIfam" id="TIGR02492">
    <property type="entry name" value="flgK_ends"/>
    <property type="match status" value="1"/>
</dbReference>
<feature type="domain" description="Flagellar basal body rod protein N-terminal" evidence="7">
    <location>
        <begin position="10"/>
        <end position="38"/>
    </location>
</feature>
<dbReference type="InterPro" id="IPR002371">
    <property type="entry name" value="FlgK"/>
</dbReference>
<evidence type="ECO:0000256" key="4">
    <source>
        <dbReference type="ARBA" id="ARBA00016244"/>
    </source>
</evidence>
<evidence type="ECO:0000256" key="6">
    <source>
        <dbReference type="ARBA" id="ARBA00023143"/>
    </source>
</evidence>
<evidence type="ECO:0000256" key="2">
    <source>
        <dbReference type="ARBA" id="ARBA00004613"/>
    </source>
</evidence>
<evidence type="ECO:0000256" key="1">
    <source>
        <dbReference type="ARBA" id="ARBA00004117"/>
    </source>
</evidence>